<dbReference type="Proteomes" id="UP001208649">
    <property type="component" value="Unassembled WGS sequence"/>
</dbReference>
<dbReference type="PANTHER" id="PTHR37323">
    <property type="entry name" value="GCN5-RELATED N-ACETYLTRANSFERASE"/>
    <property type="match status" value="1"/>
</dbReference>
<dbReference type="SMART" id="SM00563">
    <property type="entry name" value="PlsC"/>
    <property type="match status" value="1"/>
</dbReference>
<keyword evidence="3" id="KW-0808">Transferase</keyword>
<dbReference type="Pfam" id="PF13444">
    <property type="entry name" value="Acetyltransf_5"/>
    <property type="match status" value="1"/>
</dbReference>
<dbReference type="InterPro" id="IPR002123">
    <property type="entry name" value="Plipid/glycerol_acylTrfase"/>
</dbReference>
<evidence type="ECO:0000256" key="1">
    <source>
        <dbReference type="ARBA" id="ARBA00005189"/>
    </source>
</evidence>
<keyword evidence="8" id="KW-1185">Reference proteome</keyword>
<proteinExistence type="predicted"/>
<feature type="domain" description="Phospholipid/glycerol acyltransferase" evidence="6">
    <location>
        <begin position="81"/>
        <end position="204"/>
    </location>
</feature>
<gene>
    <name evidence="7" type="ORF">NZ698_00135</name>
</gene>
<evidence type="ECO:0000256" key="5">
    <source>
        <dbReference type="ARBA" id="ARBA00023315"/>
    </source>
</evidence>
<dbReference type="RefSeq" id="WP_263000671.1">
    <property type="nucleotide sequence ID" value="NZ_JAOTEM010000001.1"/>
</dbReference>
<comment type="pathway">
    <text evidence="1">Lipid metabolism.</text>
</comment>
<sequence>MSLISKNDLIKASGLNKLGFLKNPVASAVMSLAKINEVNRLYDKLRYKEGKDFFDSFVRERNLSYIAFAEDLAKIPKTGPFILVSNHPLGAIDGILMCKVLSEVRPDFKVMGNFLLEKIEPMEPYVIPVNPFEGKKEIRNSATGMRETLKHLENGGCVGIFPAGEVSNKNNPYGEILDKEWEKPALKLIKMAKVPVVPMYFHAKNSTLFYQVSKIHPNLQTLMLPAEMMNDREKPIRIRIGKPITVKAMDDMETIEELGEFLRRKVYMMKSYYEKRKSLAQVINLKNLSLKFQLLREENIVQNIIDETPKEDILKDINKLKGTDKMLFSNGNYEIYFTTYDQIPSVMREIGRQRELTFRAVGEGSNLPFDLDEYDKHYHHLFLWDNAAEKLAGAYRMALGKDVMKKSGIKGFYTSSLFEFEQDIHPFFKKVIEMGRAYILEEYQQKPLPLFLLWRGIVHVCLRNPDHKFLMGGVSISNKFSEFSKSLMIEFMRSNYYDSAVAQYITPRNEYKVKLRDRDKNLFFDEMESDLNKLDKIIDDLEPELRLPVLIKKYIKQNAKVIAFNVDPNFNDAIDGLMYIRISDLPESTIKPVLEEMSEQIRKEQENNTPENQ</sequence>
<evidence type="ECO:0000259" key="6">
    <source>
        <dbReference type="SMART" id="SM00563"/>
    </source>
</evidence>
<accession>A0ABT2W2W6</accession>
<name>A0ABT2W2W6_9FLAO</name>
<evidence type="ECO:0000256" key="4">
    <source>
        <dbReference type="ARBA" id="ARBA00023098"/>
    </source>
</evidence>
<dbReference type="PANTHER" id="PTHR37323:SF1">
    <property type="entry name" value="L-ORNITHINE N(ALPHA)-ACYLTRANSFERASE"/>
    <property type="match status" value="1"/>
</dbReference>
<comment type="caution">
    <text evidence="7">The sequence shown here is derived from an EMBL/GenBank/DDBJ whole genome shotgun (WGS) entry which is preliminary data.</text>
</comment>
<dbReference type="InterPro" id="IPR052351">
    <property type="entry name" value="Ornithine_N-alpha-AT"/>
</dbReference>
<dbReference type="InterPro" id="IPR016181">
    <property type="entry name" value="Acyl_CoA_acyltransferase"/>
</dbReference>
<evidence type="ECO:0000313" key="8">
    <source>
        <dbReference type="Proteomes" id="UP001208649"/>
    </source>
</evidence>
<keyword evidence="2" id="KW-0444">Lipid biosynthesis</keyword>
<keyword evidence="4" id="KW-0443">Lipid metabolism</keyword>
<dbReference type="CDD" id="cd07986">
    <property type="entry name" value="LPLAT_ACT14924-like"/>
    <property type="match status" value="1"/>
</dbReference>
<reference evidence="8" key="1">
    <citation type="submission" date="2023-07" db="EMBL/GenBank/DDBJ databases">
        <title>Chryseobacterium sp. strain PBS4-4 Genome sequencing and assembly.</title>
        <authorList>
            <person name="Jung Y."/>
        </authorList>
    </citation>
    <scope>NUCLEOTIDE SEQUENCE [LARGE SCALE GENOMIC DNA]</scope>
    <source>
        <strain evidence="8">PBS4-4</strain>
    </source>
</reference>
<dbReference type="SUPFAM" id="SSF69593">
    <property type="entry name" value="Glycerol-3-phosphate (1)-acyltransferase"/>
    <property type="match status" value="1"/>
</dbReference>
<dbReference type="InterPro" id="IPR045746">
    <property type="entry name" value="ACT14924-like_Acyltransf_dom"/>
</dbReference>
<organism evidence="7 8">
    <name type="scientific">Chryseobacterium edaphi</name>
    <dbReference type="NCBI Taxonomy" id="2976532"/>
    <lineage>
        <taxon>Bacteria</taxon>
        <taxon>Pseudomonadati</taxon>
        <taxon>Bacteroidota</taxon>
        <taxon>Flavobacteriia</taxon>
        <taxon>Flavobacteriales</taxon>
        <taxon>Weeksellaceae</taxon>
        <taxon>Chryseobacterium group</taxon>
        <taxon>Chryseobacterium</taxon>
    </lineage>
</organism>
<evidence type="ECO:0000256" key="2">
    <source>
        <dbReference type="ARBA" id="ARBA00022516"/>
    </source>
</evidence>
<dbReference type="EMBL" id="JAOTEM010000001">
    <property type="protein sequence ID" value="MCU7615587.1"/>
    <property type="molecule type" value="Genomic_DNA"/>
</dbReference>
<dbReference type="SUPFAM" id="SSF55729">
    <property type="entry name" value="Acyl-CoA N-acyltransferases (Nat)"/>
    <property type="match status" value="1"/>
</dbReference>
<dbReference type="Pfam" id="PF19576">
    <property type="entry name" value="Acyltransf_2"/>
    <property type="match status" value="1"/>
</dbReference>
<evidence type="ECO:0000313" key="7">
    <source>
        <dbReference type="EMBL" id="MCU7615587.1"/>
    </source>
</evidence>
<evidence type="ECO:0000256" key="3">
    <source>
        <dbReference type="ARBA" id="ARBA00022679"/>
    </source>
</evidence>
<protein>
    <submittedName>
        <fullName evidence="7">Lysophospholipid acyltransferase family protein</fullName>
    </submittedName>
</protein>
<keyword evidence="5 7" id="KW-0012">Acyltransferase</keyword>
<dbReference type="GO" id="GO:0016746">
    <property type="term" value="F:acyltransferase activity"/>
    <property type="evidence" value="ECO:0007669"/>
    <property type="project" value="UniProtKB-KW"/>
</dbReference>